<dbReference type="PANTHER" id="PTHR43853">
    <property type="entry name" value="3-KETOACYL-COA THIOLASE, PEROXISOMAL"/>
    <property type="match status" value="1"/>
</dbReference>
<dbReference type="GO" id="GO:0005737">
    <property type="term" value="C:cytoplasm"/>
    <property type="evidence" value="ECO:0007669"/>
    <property type="project" value="UniProtKB-ARBA"/>
</dbReference>
<evidence type="ECO:0000313" key="14">
    <source>
        <dbReference type="EMBL" id="BBO20680.1"/>
    </source>
</evidence>
<dbReference type="AlphaFoldDB" id="A0A809QZ33"/>
<dbReference type="CDD" id="cd00751">
    <property type="entry name" value="thiolase"/>
    <property type="match status" value="1"/>
</dbReference>
<keyword evidence="9 11" id="KW-0012">Acyltransferase</keyword>
<dbReference type="PIRSF" id="PIRSF000429">
    <property type="entry name" value="Ac-CoA_Ac_transf"/>
    <property type="match status" value="1"/>
</dbReference>
<dbReference type="PROSITE" id="PS00737">
    <property type="entry name" value="THIOLASE_2"/>
    <property type="match status" value="1"/>
</dbReference>
<dbReference type="InterPro" id="IPR020613">
    <property type="entry name" value="Thiolase_CS"/>
</dbReference>
<dbReference type="InterPro" id="IPR020617">
    <property type="entry name" value="Thiolase_C"/>
</dbReference>
<dbReference type="InterPro" id="IPR016039">
    <property type="entry name" value="Thiolase-like"/>
</dbReference>
<dbReference type="InterPro" id="IPR002155">
    <property type="entry name" value="Thiolase"/>
</dbReference>
<comment type="subcellular location">
    <subcellularLocation>
        <location evidence="1">Peroxisome</location>
    </subcellularLocation>
</comment>
<organism evidence="14 15">
    <name type="scientific">Candidatus Desulfobacillus denitrificans</name>
    <dbReference type="NCBI Taxonomy" id="2608985"/>
    <lineage>
        <taxon>Bacteria</taxon>
        <taxon>Pseudomonadati</taxon>
        <taxon>Pseudomonadota</taxon>
        <taxon>Betaproteobacteria</taxon>
        <taxon>Candidatus Desulfobacillus</taxon>
    </lineage>
</organism>
<dbReference type="GO" id="GO:0003988">
    <property type="term" value="F:acetyl-CoA C-acyltransferase activity"/>
    <property type="evidence" value="ECO:0007669"/>
    <property type="project" value="UniProtKB-ARBA"/>
</dbReference>
<dbReference type="InterPro" id="IPR020615">
    <property type="entry name" value="Thiolase_acyl_enz_int_AS"/>
</dbReference>
<evidence type="ECO:0000256" key="2">
    <source>
        <dbReference type="ARBA" id="ARBA00005189"/>
    </source>
</evidence>
<keyword evidence="4 11" id="KW-0808">Transferase</keyword>
<dbReference type="GO" id="GO:0006635">
    <property type="term" value="P:fatty acid beta-oxidation"/>
    <property type="evidence" value="ECO:0007669"/>
    <property type="project" value="TreeGrafter"/>
</dbReference>
<proteinExistence type="inferred from homology"/>
<feature type="domain" description="Thiolase N-terminal" evidence="12">
    <location>
        <begin position="5"/>
        <end position="261"/>
    </location>
</feature>
<accession>A0A809QZ33</accession>
<name>A0A809QZ33_9PROT</name>
<evidence type="ECO:0000256" key="11">
    <source>
        <dbReference type="RuleBase" id="RU003557"/>
    </source>
</evidence>
<gene>
    <name evidence="14" type="ORF">DSYM_13790</name>
</gene>
<dbReference type="NCBIfam" id="NF005494">
    <property type="entry name" value="PRK07108.1"/>
    <property type="match status" value="1"/>
</dbReference>
<comment type="similarity">
    <text evidence="3 11">Belongs to the thiolase-like superfamily. Thiolase family.</text>
</comment>
<dbReference type="InterPro" id="IPR050215">
    <property type="entry name" value="Thiolase-like_sf_Thiolase"/>
</dbReference>
<evidence type="ECO:0000313" key="15">
    <source>
        <dbReference type="Proteomes" id="UP000662914"/>
    </source>
</evidence>
<evidence type="ECO:0000259" key="12">
    <source>
        <dbReference type="Pfam" id="PF00108"/>
    </source>
</evidence>
<feature type="active site" description="Proton acceptor" evidence="10">
    <location>
        <position position="348"/>
    </location>
</feature>
<dbReference type="InterPro" id="IPR020616">
    <property type="entry name" value="Thiolase_N"/>
</dbReference>
<evidence type="ECO:0000259" key="13">
    <source>
        <dbReference type="Pfam" id="PF02803"/>
    </source>
</evidence>
<evidence type="ECO:0000256" key="5">
    <source>
        <dbReference type="ARBA" id="ARBA00022832"/>
    </source>
</evidence>
<evidence type="ECO:0000256" key="9">
    <source>
        <dbReference type="ARBA" id="ARBA00023315"/>
    </source>
</evidence>
<dbReference type="NCBIfam" id="TIGR01930">
    <property type="entry name" value="AcCoA-C-Actrans"/>
    <property type="match status" value="1"/>
</dbReference>
<evidence type="ECO:0000256" key="4">
    <source>
        <dbReference type="ARBA" id="ARBA00022679"/>
    </source>
</evidence>
<evidence type="ECO:0000256" key="1">
    <source>
        <dbReference type="ARBA" id="ARBA00004275"/>
    </source>
</evidence>
<dbReference type="PANTHER" id="PTHR43853:SF8">
    <property type="entry name" value="3-KETOACYL-COA THIOLASE, PEROXISOMAL"/>
    <property type="match status" value="1"/>
</dbReference>
<dbReference type="Pfam" id="PF00108">
    <property type="entry name" value="Thiolase_N"/>
    <property type="match status" value="1"/>
</dbReference>
<dbReference type="Gene3D" id="3.40.47.10">
    <property type="match status" value="1"/>
</dbReference>
<protein>
    <submittedName>
        <fullName evidence="14">Acetyl-CoA acetyltransferase</fullName>
    </submittedName>
</protein>
<evidence type="ECO:0000256" key="6">
    <source>
        <dbReference type="ARBA" id="ARBA00022946"/>
    </source>
</evidence>
<dbReference type="EMBL" id="AP021857">
    <property type="protein sequence ID" value="BBO20680.1"/>
    <property type="molecule type" value="Genomic_DNA"/>
</dbReference>
<comment type="pathway">
    <text evidence="2">Lipid metabolism.</text>
</comment>
<dbReference type="FunFam" id="3.40.47.10:FF:000010">
    <property type="entry name" value="Acetyl-CoA acetyltransferase (Thiolase)"/>
    <property type="match status" value="1"/>
</dbReference>
<keyword evidence="5" id="KW-0276">Fatty acid metabolism</keyword>
<keyword evidence="7" id="KW-0443">Lipid metabolism</keyword>
<feature type="domain" description="Thiolase C-terminal" evidence="13">
    <location>
        <begin position="271"/>
        <end position="390"/>
    </location>
</feature>
<dbReference type="Proteomes" id="UP000662914">
    <property type="component" value="Chromosome"/>
</dbReference>
<dbReference type="PROSITE" id="PS00098">
    <property type="entry name" value="THIOLASE_1"/>
    <property type="match status" value="1"/>
</dbReference>
<feature type="active site" description="Proton acceptor" evidence="10">
    <location>
        <position position="378"/>
    </location>
</feature>
<dbReference type="KEGG" id="ddz:DSYM_13790"/>
<evidence type="ECO:0000256" key="3">
    <source>
        <dbReference type="ARBA" id="ARBA00010982"/>
    </source>
</evidence>
<sequence>MTEAVIVSTARTGITKSWKGAFNMTHGATLGAHSVKHAVARAKLDPAEVEDVLMGCGTPEGATGVNIARQIALVAGLPVTVPGVTINRFCSSGLQTIAMAAQRIIAGEGDIFVAGGVESISCTAQEMNRHMLADPSLLKWKPEIYWGMLQTAETVAKRYNISKERQDEYGVSSQVKACAAVAAGKFADEIVPMTVTMGVADKASGRLLTREVTLAADEGLRPDTTLEGVSKIRSAVPGGVITAGNASQLSDGSSAAVVMNAKVAEKRGLAPMGIFRGFAVAGCEPDEMGIGPVFAVPKLLQRTGVKMDDIDLWELNEAFAVQVIYCRDKLGIPNERLNVNGGAIAMGHPYGVSGARLVGHALIEGKRRGAKYVVVTMCIGGGQGAAGLFEVC</sequence>
<evidence type="ECO:0000256" key="10">
    <source>
        <dbReference type="PIRSR" id="PIRSR000429-1"/>
    </source>
</evidence>
<evidence type="ECO:0000256" key="8">
    <source>
        <dbReference type="ARBA" id="ARBA00023140"/>
    </source>
</evidence>
<keyword evidence="8" id="KW-0576">Peroxisome</keyword>
<reference evidence="14" key="1">
    <citation type="journal article" name="DNA Res.">
        <title>The physiological potential of anammox bacteria as revealed by their core genome structure.</title>
        <authorList>
            <person name="Okubo T."/>
            <person name="Toyoda A."/>
            <person name="Fukuhara K."/>
            <person name="Uchiyama I."/>
            <person name="Harigaya Y."/>
            <person name="Kuroiwa M."/>
            <person name="Suzuki T."/>
            <person name="Murakami Y."/>
            <person name="Suwa Y."/>
            <person name="Takami H."/>
        </authorList>
    </citation>
    <scope>NUCLEOTIDE SEQUENCE</scope>
    <source>
        <strain evidence="14">317325-3</strain>
    </source>
</reference>
<evidence type="ECO:0000256" key="7">
    <source>
        <dbReference type="ARBA" id="ARBA00023098"/>
    </source>
</evidence>
<feature type="active site" description="Acyl-thioester intermediate" evidence="10">
    <location>
        <position position="90"/>
    </location>
</feature>
<keyword evidence="6" id="KW-0809">Transit peptide</keyword>
<dbReference type="SUPFAM" id="SSF53901">
    <property type="entry name" value="Thiolase-like"/>
    <property type="match status" value="2"/>
</dbReference>
<dbReference type="Pfam" id="PF02803">
    <property type="entry name" value="Thiolase_C"/>
    <property type="match status" value="1"/>
</dbReference>
<dbReference type="GO" id="GO:0010124">
    <property type="term" value="P:phenylacetate catabolic process"/>
    <property type="evidence" value="ECO:0007669"/>
    <property type="project" value="TreeGrafter"/>
</dbReference>